<protein>
    <submittedName>
        <fullName evidence="9">Branched-chain amino acid permease</fullName>
    </submittedName>
</protein>
<dbReference type="InterPro" id="IPR011606">
    <property type="entry name" value="Brnchd-chn_aa_trnsp_permease"/>
</dbReference>
<feature type="transmembrane region" description="Helical" evidence="8">
    <location>
        <begin position="185"/>
        <end position="218"/>
    </location>
</feature>
<evidence type="ECO:0000256" key="7">
    <source>
        <dbReference type="ARBA" id="ARBA00023136"/>
    </source>
</evidence>
<feature type="transmembrane region" description="Helical" evidence="8">
    <location>
        <begin position="127"/>
        <end position="152"/>
    </location>
</feature>
<evidence type="ECO:0000313" key="10">
    <source>
        <dbReference type="Proteomes" id="UP000028488"/>
    </source>
</evidence>
<evidence type="ECO:0000313" key="9">
    <source>
        <dbReference type="EMBL" id="AII03847.1"/>
    </source>
</evidence>
<dbReference type="eggNOG" id="COG1296">
    <property type="taxonomic scope" value="Bacteria"/>
</dbReference>
<reference evidence="9 10" key="1">
    <citation type="submission" date="2014-07" db="EMBL/GenBank/DDBJ databases">
        <title>Genome Sequence of Rhodococcus opacus Strain R7, a Biodegrader of Mono- and Polycyclic Aromatic Hydrocarbons.</title>
        <authorList>
            <person name="Di Gennaro P."/>
            <person name="Zampolli J."/>
            <person name="Presti I."/>
            <person name="Cappelletti M."/>
            <person name="D'Ursi P."/>
            <person name="Orro A."/>
            <person name="Mezzelani A."/>
            <person name="Milanesi L."/>
        </authorList>
    </citation>
    <scope>NUCLEOTIDE SEQUENCE [LARGE SCALE GENOMIC DNA]</scope>
    <source>
        <strain evidence="9 10">R7</strain>
    </source>
</reference>
<keyword evidence="3" id="KW-0813">Transport</keyword>
<keyword evidence="7 8" id="KW-0472">Membrane</keyword>
<dbReference type="RefSeq" id="WP_128638626.1">
    <property type="nucleotide sequence ID" value="NZ_CP008947.1"/>
</dbReference>
<dbReference type="PANTHER" id="PTHR34979">
    <property type="entry name" value="INNER MEMBRANE PROTEIN YGAZ"/>
    <property type="match status" value="1"/>
</dbReference>
<dbReference type="GO" id="GO:1903785">
    <property type="term" value="P:L-valine transmembrane transport"/>
    <property type="evidence" value="ECO:0007669"/>
    <property type="project" value="TreeGrafter"/>
</dbReference>
<evidence type="ECO:0000256" key="8">
    <source>
        <dbReference type="SAM" id="Phobius"/>
    </source>
</evidence>
<dbReference type="AlphaFoldDB" id="A0A076EFA5"/>
<feature type="transmembrane region" description="Helical" evidence="8">
    <location>
        <begin position="158"/>
        <end position="178"/>
    </location>
</feature>
<accession>A0A076EFA5</accession>
<evidence type="ECO:0000256" key="1">
    <source>
        <dbReference type="ARBA" id="ARBA00004651"/>
    </source>
</evidence>
<dbReference type="EMBL" id="CP008947">
    <property type="protein sequence ID" value="AII03847.1"/>
    <property type="molecule type" value="Genomic_DNA"/>
</dbReference>
<gene>
    <name evidence="9" type="ORF">EP51_04170</name>
</gene>
<name>A0A076EFA5_RHOOP</name>
<keyword evidence="5 8" id="KW-0812">Transmembrane</keyword>
<comment type="similarity">
    <text evidence="2">Belongs to the AzlC family.</text>
</comment>
<keyword evidence="4" id="KW-1003">Cell membrane</keyword>
<dbReference type="Pfam" id="PF03591">
    <property type="entry name" value="AzlC"/>
    <property type="match status" value="1"/>
</dbReference>
<evidence type="ECO:0000256" key="3">
    <source>
        <dbReference type="ARBA" id="ARBA00022448"/>
    </source>
</evidence>
<evidence type="ECO:0000256" key="5">
    <source>
        <dbReference type="ARBA" id="ARBA00022692"/>
    </source>
</evidence>
<proteinExistence type="inferred from homology"/>
<keyword evidence="6 8" id="KW-1133">Transmembrane helix</keyword>
<evidence type="ECO:0000256" key="2">
    <source>
        <dbReference type="ARBA" id="ARBA00010735"/>
    </source>
</evidence>
<sequence>MRSMKRTLDSRVLRNIALVCLADGLVGMSYGALAVGSGLDAWLPVALSVLVLAGSAEFLFVGIVAAGGSPVAATIAGLLVNARHLPFGLAVGDALGRGLRRLVGSHLMNDESVVFALGETDPDRRRAAYWACGVGIAVCWPLGALLGAVAGTAIGDPAVLGLDAMFPAVLLALVLPALRDRDVRVPALVGGVVALAATPVLPAGLPVLAALVGLLAGVRRKVLR</sequence>
<dbReference type="GO" id="GO:0005886">
    <property type="term" value="C:plasma membrane"/>
    <property type="evidence" value="ECO:0007669"/>
    <property type="project" value="UniProtKB-SubCell"/>
</dbReference>
<evidence type="ECO:0000256" key="4">
    <source>
        <dbReference type="ARBA" id="ARBA00022475"/>
    </source>
</evidence>
<evidence type="ECO:0000256" key="6">
    <source>
        <dbReference type="ARBA" id="ARBA00022989"/>
    </source>
</evidence>
<comment type="subcellular location">
    <subcellularLocation>
        <location evidence="1">Cell membrane</location>
        <topology evidence="1">Multi-pass membrane protein</topology>
    </subcellularLocation>
</comment>
<organism evidence="9 10">
    <name type="scientific">Rhodococcus opacus</name>
    <name type="common">Nocardia opaca</name>
    <dbReference type="NCBI Taxonomy" id="37919"/>
    <lineage>
        <taxon>Bacteria</taxon>
        <taxon>Bacillati</taxon>
        <taxon>Actinomycetota</taxon>
        <taxon>Actinomycetes</taxon>
        <taxon>Mycobacteriales</taxon>
        <taxon>Nocardiaceae</taxon>
        <taxon>Rhodococcus</taxon>
    </lineage>
</organism>
<feature type="transmembrane region" description="Helical" evidence="8">
    <location>
        <begin position="58"/>
        <end position="80"/>
    </location>
</feature>
<dbReference type="Proteomes" id="UP000028488">
    <property type="component" value="Chromosome"/>
</dbReference>
<dbReference type="PANTHER" id="PTHR34979:SF1">
    <property type="entry name" value="INNER MEMBRANE PROTEIN YGAZ"/>
    <property type="match status" value="1"/>
</dbReference>